<organism evidence="1 2">
    <name type="scientific">Phialemonium atrogriseum</name>
    <dbReference type="NCBI Taxonomy" id="1093897"/>
    <lineage>
        <taxon>Eukaryota</taxon>
        <taxon>Fungi</taxon>
        <taxon>Dikarya</taxon>
        <taxon>Ascomycota</taxon>
        <taxon>Pezizomycotina</taxon>
        <taxon>Sordariomycetes</taxon>
        <taxon>Sordariomycetidae</taxon>
        <taxon>Cephalothecales</taxon>
        <taxon>Cephalothecaceae</taxon>
        <taxon>Phialemonium</taxon>
    </lineage>
</organism>
<protein>
    <submittedName>
        <fullName evidence="1">Uncharacterized protein</fullName>
    </submittedName>
</protein>
<accession>A0AAJ0FIW2</accession>
<evidence type="ECO:0000313" key="2">
    <source>
        <dbReference type="Proteomes" id="UP001244011"/>
    </source>
</evidence>
<dbReference type="EMBL" id="MU839018">
    <property type="protein sequence ID" value="KAK1764803.1"/>
    <property type="molecule type" value="Genomic_DNA"/>
</dbReference>
<dbReference type="AlphaFoldDB" id="A0AAJ0FIW2"/>
<dbReference type="RefSeq" id="XP_060281016.1">
    <property type="nucleotide sequence ID" value="XM_060424172.1"/>
</dbReference>
<name>A0AAJ0FIW2_9PEZI</name>
<feature type="non-terminal residue" evidence="1">
    <location>
        <position position="598"/>
    </location>
</feature>
<dbReference type="GeneID" id="85307359"/>
<dbReference type="Proteomes" id="UP001244011">
    <property type="component" value="Unassembled WGS sequence"/>
</dbReference>
<proteinExistence type="predicted"/>
<reference evidence="1" key="1">
    <citation type="submission" date="2023-06" db="EMBL/GenBank/DDBJ databases">
        <title>Genome-scale phylogeny and comparative genomics of the fungal order Sordariales.</title>
        <authorList>
            <consortium name="Lawrence Berkeley National Laboratory"/>
            <person name="Hensen N."/>
            <person name="Bonometti L."/>
            <person name="Westerberg I."/>
            <person name="Brannstrom I.O."/>
            <person name="Guillou S."/>
            <person name="Cros-Aarteil S."/>
            <person name="Calhoun S."/>
            <person name="Haridas S."/>
            <person name="Kuo A."/>
            <person name="Mondo S."/>
            <person name="Pangilinan J."/>
            <person name="Riley R."/>
            <person name="Labutti K."/>
            <person name="Andreopoulos B."/>
            <person name="Lipzen A."/>
            <person name="Chen C."/>
            <person name="Yanf M."/>
            <person name="Daum C."/>
            <person name="Ng V."/>
            <person name="Clum A."/>
            <person name="Steindorff A."/>
            <person name="Ohm R."/>
            <person name="Martin F."/>
            <person name="Silar P."/>
            <person name="Natvig D."/>
            <person name="Lalanne C."/>
            <person name="Gautier V."/>
            <person name="Ament-Velasquez S.L."/>
            <person name="Kruys A."/>
            <person name="Hutchinson M.I."/>
            <person name="Powell A.J."/>
            <person name="Barry K."/>
            <person name="Miller A.N."/>
            <person name="Grigoriev I.V."/>
            <person name="Debuchy R."/>
            <person name="Gladieux P."/>
            <person name="Thoren M.H."/>
            <person name="Johannesson H."/>
        </authorList>
    </citation>
    <scope>NUCLEOTIDE SEQUENCE</scope>
    <source>
        <strain evidence="1">8032-3</strain>
    </source>
</reference>
<feature type="non-terminal residue" evidence="1">
    <location>
        <position position="1"/>
    </location>
</feature>
<keyword evidence="2" id="KW-1185">Reference proteome</keyword>
<comment type="caution">
    <text evidence="1">The sequence shown here is derived from an EMBL/GenBank/DDBJ whole genome shotgun (WGS) entry which is preliminary data.</text>
</comment>
<gene>
    <name evidence="1" type="ORF">QBC33DRAFT_437738</name>
</gene>
<evidence type="ECO:0000313" key="1">
    <source>
        <dbReference type="EMBL" id="KAK1764803.1"/>
    </source>
</evidence>
<sequence>GVDLNPGSSRPLLKFDSSRRWVSIEKPVEYLERYSKFQASKYEPPVFAAEPSDDPETRELRRRRRLYFESKGRLDRLAVLEKVKGWPFKFGVPTRAPFIPCSEHAVVEKADNRDLPLFKVLGHTELADRILGYCAPHFQDVANLGLTCWAVFNTIRASIEHWNMTERDFLSYNIDTEEPIGAPRPTSRIVIVSQVRPEMTRSDSVRGDSNYSTEFNGIIDLFKALNNRSAGIMNLQLHRIPFLNIQAVDCIVSSLPNLENLGIYQCPLLHFATTGKLLGIIEANKKEAGFVHLDFFPTFHQGPDVSNRQGSFGVTWSDPGINTLAGILKLLIYEYYPKARGLGFDLFNDANAFRRWLEKCPLPDWTVVRANEAVKTYEAKRRLKGFGEQWMADSADPAFKRLADELAAAMHIEDDTEPVAVPGQDVSDARARRDQDRTGGWWRGESDHCDKCGRGANILLPFFPFYQHDLCYGCRLGDALDEQDDHLKLWQAGAMKRWLNNPQHECKTLAAAVESPSRWDGAHFASRADAAYEFDRTHNHRIGVEDLIWRVDSTSLDRRYRREREPHGAIDRRREERQYVPAGKENVHVSIDLAGPAL</sequence>